<evidence type="ECO:0000256" key="1">
    <source>
        <dbReference type="ARBA" id="ARBA00004496"/>
    </source>
</evidence>
<dbReference type="InterPro" id="IPR036615">
    <property type="entry name" value="Mur_ligase_C_dom_sf"/>
</dbReference>
<feature type="binding site" evidence="14">
    <location>
        <begin position="114"/>
        <end position="120"/>
    </location>
    <ligand>
        <name>ATP</name>
        <dbReference type="ChEBI" id="CHEBI:30616"/>
    </ligand>
</feature>
<dbReference type="InterPro" id="IPR013221">
    <property type="entry name" value="Mur_ligase_cen"/>
</dbReference>
<evidence type="ECO:0000256" key="6">
    <source>
        <dbReference type="ARBA" id="ARBA00022618"/>
    </source>
</evidence>
<evidence type="ECO:0000256" key="10">
    <source>
        <dbReference type="ARBA" id="ARBA00022984"/>
    </source>
</evidence>
<evidence type="ECO:0000256" key="8">
    <source>
        <dbReference type="ARBA" id="ARBA00022840"/>
    </source>
</evidence>
<dbReference type="GO" id="GO:0009252">
    <property type="term" value="P:peptidoglycan biosynthetic process"/>
    <property type="evidence" value="ECO:0007669"/>
    <property type="project" value="UniProtKB-UniRule"/>
</dbReference>
<dbReference type="SUPFAM" id="SSF51984">
    <property type="entry name" value="MurCD N-terminal domain"/>
    <property type="match status" value="1"/>
</dbReference>
<evidence type="ECO:0000259" key="16">
    <source>
        <dbReference type="Pfam" id="PF02875"/>
    </source>
</evidence>
<dbReference type="InterPro" id="IPR005758">
    <property type="entry name" value="UDP-N-AcMur_Ala_ligase_MurC"/>
</dbReference>
<feature type="domain" description="Mur ligase N-terminal catalytic" evidence="15">
    <location>
        <begin position="10"/>
        <end position="106"/>
    </location>
</feature>
<evidence type="ECO:0000256" key="4">
    <source>
        <dbReference type="ARBA" id="ARBA00022490"/>
    </source>
</evidence>
<accession>A0A1H7WXQ8</accession>
<dbReference type="NCBIfam" id="TIGR01082">
    <property type="entry name" value="murC"/>
    <property type="match status" value="1"/>
</dbReference>
<evidence type="ECO:0000256" key="7">
    <source>
        <dbReference type="ARBA" id="ARBA00022741"/>
    </source>
</evidence>
<dbReference type="PANTHER" id="PTHR43445">
    <property type="entry name" value="UDP-N-ACETYLMURAMATE--L-ALANINE LIGASE-RELATED"/>
    <property type="match status" value="1"/>
</dbReference>
<dbReference type="GO" id="GO:0005524">
    <property type="term" value="F:ATP binding"/>
    <property type="evidence" value="ECO:0007669"/>
    <property type="project" value="UniProtKB-UniRule"/>
</dbReference>
<feature type="domain" description="Mur ligase central" evidence="17">
    <location>
        <begin position="112"/>
        <end position="298"/>
    </location>
</feature>
<comment type="catalytic activity">
    <reaction evidence="13 14">
        <text>UDP-N-acetyl-alpha-D-muramate + L-alanine + ATP = UDP-N-acetyl-alpha-D-muramoyl-L-alanine + ADP + phosphate + H(+)</text>
        <dbReference type="Rhea" id="RHEA:23372"/>
        <dbReference type="ChEBI" id="CHEBI:15378"/>
        <dbReference type="ChEBI" id="CHEBI:30616"/>
        <dbReference type="ChEBI" id="CHEBI:43474"/>
        <dbReference type="ChEBI" id="CHEBI:57972"/>
        <dbReference type="ChEBI" id="CHEBI:70757"/>
        <dbReference type="ChEBI" id="CHEBI:83898"/>
        <dbReference type="ChEBI" id="CHEBI:456216"/>
        <dbReference type="EC" id="6.3.2.8"/>
    </reaction>
</comment>
<dbReference type="SUPFAM" id="SSF53623">
    <property type="entry name" value="MurD-like peptide ligases, catalytic domain"/>
    <property type="match status" value="1"/>
</dbReference>
<evidence type="ECO:0000256" key="12">
    <source>
        <dbReference type="ARBA" id="ARBA00023316"/>
    </source>
</evidence>
<dbReference type="InterPro" id="IPR004101">
    <property type="entry name" value="Mur_ligase_C"/>
</dbReference>
<dbReference type="OrthoDB" id="9804126at2"/>
<evidence type="ECO:0000256" key="2">
    <source>
        <dbReference type="ARBA" id="ARBA00004752"/>
    </source>
</evidence>
<evidence type="ECO:0000256" key="5">
    <source>
        <dbReference type="ARBA" id="ARBA00022598"/>
    </source>
</evidence>
<dbReference type="EC" id="6.3.2.8" evidence="3 14"/>
<keyword evidence="12 14" id="KW-0961">Cell wall biogenesis/degradation</keyword>
<name>A0A1H7WXQ8_9HYPH</name>
<dbReference type="Pfam" id="PF01225">
    <property type="entry name" value="Mur_ligase"/>
    <property type="match status" value="1"/>
</dbReference>
<keyword evidence="6 14" id="KW-0132">Cell division</keyword>
<dbReference type="AlphaFoldDB" id="A0A1H7WXQ8"/>
<evidence type="ECO:0000256" key="9">
    <source>
        <dbReference type="ARBA" id="ARBA00022960"/>
    </source>
</evidence>
<dbReference type="InterPro" id="IPR000713">
    <property type="entry name" value="Mur_ligase_N"/>
</dbReference>
<comment type="subcellular location">
    <subcellularLocation>
        <location evidence="1 14">Cytoplasm</location>
    </subcellularLocation>
</comment>
<comment type="function">
    <text evidence="14">Cell wall formation.</text>
</comment>
<proteinExistence type="inferred from homology"/>
<evidence type="ECO:0000256" key="3">
    <source>
        <dbReference type="ARBA" id="ARBA00012211"/>
    </source>
</evidence>
<keyword evidence="8 14" id="KW-0067">ATP-binding</keyword>
<dbReference type="Gene3D" id="3.40.1190.10">
    <property type="entry name" value="Mur-like, catalytic domain"/>
    <property type="match status" value="1"/>
</dbReference>
<organism evidence="18 19">
    <name type="scientific">Bosea lupini</name>
    <dbReference type="NCBI Taxonomy" id="1036779"/>
    <lineage>
        <taxon>Bacteria</taxon>
        <taxon>Pseudomonadati</taxon>
        <taxon>Pseudomonadota</taxon>
        <taxon>Alphaproteobacteria</taxon>
        <taxon>Hyphomicrobiales</taxon>
        <taxon>Boseaceae</taxon>
        <taxon>Bosea</taxon>
    </lineage>
</organism>
<dbReference type="UniPathway" id="UPA00219"/>
<dbReference type="Gene3D" id="3.90.190.20">
    <property type="entry name" value="Mur ligase, C-terminal domain"/>
    <property type="match status" value="1"/>
</dbReference>
<dbReference type="InterPro" id="IPR050061">
    <property type="entry name" value="MurCDEF_pg_biosynth"/>
</dbReference>
<evidence type="ECO:0000259" key="17">
    <source>
        <dbReference type="Pfam" id="PF08245"/>
    </source>
</evidence>
<evidence type="ECO:0000256" key="11">
    <source>
        <dbReference type="ARBA" id="ARBA00023306"/>
    </source>
</evidence>
<keyword evidence="7 14" id="KW-0547">Nucleotide-binding</keyword>
<reference evidence="19" key="1">
    <citation type="submission" date="2016-10" db="EMBL/GenBank/DDBJ databases">
        <authorList>
            <person name="Varghese N."/>
            <person name="Submissions S."/>
        </authorList>
    </citation>
    <scope>NUCLEOTIDE SEQUENCE [LARGE SCALE GENOMIC DNA]</scope>
    <source>
        <strain evidence="19">LMG 26383,CCUG 61248,R- 45681</strain>
    </source>
</reference>
<keyword evidence="10 14" id="KW-0573">Peptidoglycan synthesis</keyword>
<dbReference type="GO" id="GO:0008763">
    <property type="term" value="F:UDP-N-acetylmuramate-L-alanine ligase activity"/>
    <property type="evidence" value="ECO:0007669"/>
    <property type="project" value="UniProtKB-UniRule"/>
</dbReference>
<dbReference type="STRING" id="1036779.SAMN04515666_10981"/>
<gene>
    <name evidence="14" type="primary">murC</name>
    <name evidence="18" type="ORF">SAMN04515666_10981</name>
</gene>
<comment type="similarity">
    <text evidence="14">Belongs to the MurCDEF family.</text>
</comment>
<evidence type="ECO:0000313" key="19">
    <source>
        <dbReference type="Proteomes" id="UP000199664"/>
    </source>
</evidence>
<keyword evidence="5 14" id="KW-0436">Ligase</keyword>
<dbReference type="GO" id="GO:0008360">
    <property type="term" value="P:regulation of cell shape"/>
    <property type="evidence" value="ECO:0007669"/>
    <property type="project" value="UniProtKB-KW"/>
</dbReference>
<protein>
    <recommendedName>
        <fullName evidence="3 14">UDP-N-acetylmuramate--L-alanine ligase</fullName>
        <ecNumber evidence="3 14">6.3.2.8</ecNumber>
    </recommendedName>
    <alternativeName>
        <fullName evidence="14">UDP-N-acetylmuramoyl-L-alanine synthetase</fullName>
    </alternativeName>
</protein>
<dbReference type="InterPro" id="IPR036565">
    <property type="entry name" value="Mur-like_cat_sf"/>
</dbReference>
<keyword evidence="11 14" id="KW-0131">Cell cycle</keyword>
<dbReference type="Gene3D" id="3.40.50.720">
    <property type="entry name" value="NAD(P)-binding Rossmann-like Domain"/>
    <property type="match status" value="1"/>
</dbReference>
<dbReference type="EMBL" id="FOAN01000009">
    <property type="protein sequence ID" value="SEM26420.1"/>
    <property type="molecule type" value="Genomic_DNA"/>
</dbReference>
<dbReference type="RefSeq" id="WP_091840439.1">
    <property type="nucleotide sequence ID" value="NZ_FOAN01000009.1"/>
</dbReference>
<sequence length="479" mass="50968">MKLPPKLGSIHFVGIGGIGMSGIAEVLHNLGYKVQGSDASDGANVKRLAEKGIKTFVGHKAENIGEAEVVVVSTAIKRDNPELMAAREKRLPVVRRAEMLAELMRLKSCVAIAGTHGKTTTTSLVATLLEKGGLDPTVINGGIINAYGTNARMGESDWMVVEADESDGTFLKLPADVAIITNIDPEHLDHFGTFDAIKAAFRSFVENLPFYGFAVMCIDHPTVQGLVGQIEDRRVVTYGENPQADFRLIDIDLTGGQAKFTLLIRDRKTGRDEVVRDLVMPMPGHHNALNATAAIAVAYDLGVPVEQIRAALAGFGGVKRRFTKTGEWNGALIFDDYGHHPVEIAAVLKAARASTKGKVIAVMQPHRYSRLSSLFADFAACFNDADTVIIADTYAAGEQPIAGADRDSLVAAIKARGHRHTLPLESSDKLAGMVAELAGPGDYVVCLGAGNITQWAYALPGELAALPSPLGGEGGSAKR</sequence>
<dbReference type="GO" id="GO:0071555">
    <property type="term" value="P:cell wall organization"/>
    <property type="evidence" value="ECO:0007669"/>
    <property type="project" value="UniProtKB-KW"/>
</dbReference>
<dbReference type="Pfam" id="PF08245">
    <property type="entry name" value="Mur_ligase_M"/>
    <property type="match status" value="1"/>
</dbReference>
<dbReference type="SUPFAM" id="SSF53244">
    <property type="entry name" value="MurD-like peptide ligases, peptide-binding domain"/>
    <property type="match status" value="1"/>
</dbReference>
<feature type="domain" description="Mur ligase C-terminal" evidence="16">
    <location>
        <begin position="320"/>
        <end position="450"/>
    </location>
</feature>
<dbReference type="GO" id="GO:0005737">
    <property type="term" value="C:cytoplasm"/>
    <property type="evidence" value="ECO:0007669"/>
    <property type="project" value="UniProtKB-SubCell"/>
</dbReference>
<dbReference type="PANTHER" id="PTHR43445:SF3">
    <property type="entry name" value="UDP-N-ACETYLMURAMATE--L-ALANINE LIGASE"/>
    <property type="match status" value="1"/>
</dbReference>
<keyword evidence="19" id="KW-1185">Reference proteome</keyword>
<evidence type="ECO:0000256" key="13">
    <source>
        <dbReference type="ARBA" id="ARBA00047833"/>
    </source>
</evidence>
<keyword evidence="4 14" id="KW-0963">Cytoplasm</keyword>
<evidence type="ECO:0000259" key="15">
    <source>
        <dbReference type="Pfam" id="PF01225"/>
    </source>
</evidence>
<evidence type="ECO:0000313" key="18">
    <source>
        <dbReference type="EMBL" id="SEM26420.1"/>
    </source>
</evidence>
<dbReference type="HAMAP" id="MF_00046">
    <property type="entry name" value="MurC"/>
    <property type="match status" value="1"/>
</dbReference>
<dbReference type="Proteomes" id="UP000199664">
    <property type="component" value="Unassembled WGS sequence"/>
</dbReference>
<evidence type="ECO:0000256" key="14">
    <source>
        <dbReference type="HAMAP-Rule" id="MF_00046"/>
    </source>
</evidence>
<dbReference type="Pfam" id="PF02875">
    <property type="entry name" value="Mur_ligase_C"/>
    <property type="match status" value="1"/>
</dbReference>
<dbReference type="GO" id="GO:0051301">
    <property type="term" value="P:cell division"/>
    <property type="evidence" value="ECO:0007669"/>
    <property type="project" value="UniProtKB-KW"/>
</dbReference>
<comment type="pathway">
    <text evidence="2 14">Cell wall biogenesis; peptidoglycan biosynthesis.</text>
</comment>
<keyword evidence="9 14" id="KW-0133">Cell shape</keyword>